<evidence type="ECO:0000313" key="2">
    <source>
        <dbReference type="EMBL" id="SEJ75868.1"/>
    </source>
</evidence>
<gene>
    <name evidence="2" type="ORF">SAMN04487940_11018</name>
</gene>
<organism evidence="2 3">
    <name type="scientific">Marinovum algicola</name>
    <dbReference type="NCBI Taxonomy" id="42444"/>
    <lineage>
        <taxon>Bacteria</taxon>
        <taxon>Pseudomonadati</taxon>
        <taxon>Pseudomonadota</taxon>
        <taxon>Alphaproteobacteria</taxon>
        <taxon>Rhodobacterales</taxon>
        <taxon>Roseobacteraceae</taxon>
        <taxon>Marinovum</taxon>
    </lineage>
</organism>
<reference evidence="2 3" key="1">
    <citation type="submission" date="2016-10" db="EMBL/GenBank/DDBJ databases">
        <authorList>
            <person name="Varghese N."/>
            <person name="Submissions S."/>
        </authorList>
    </citation>
    <scope>NUCLEOTIDE SEQUENCE [LARGE SCALE GENOMIC DNA]</scope>
    <source>
        <strain evidence="2 3">FF3</strain>
    </source>
</reference>
<dbReference type="Proteomes" id="UP000182932">
    <property type="component" value="Unassembled WGS sequence"/>
</dbReference>
<feature type="compositionally biased region" description="Low complexity" evidence="1">
    <location>
        <begin position="98"/>
        <end position="131"/>
    </location>
</feature>
<proteinExistence type="predicted"/>
<protein>
    <submittedName>
        <fullName evidence="2">Uncharacterized protein</fullName>
    </submittedName>
</protein>
<feature type="compositionally biased region" description="Basic and acidic residues" evidence="1">
    <location>
        <begin position="47"/>
        <end position="64"/>
    </location>
</feature>
<feature type="compositionally biased region" description="Low complexity" evidence="1">
    <location>
        <begin position="82"/>
        <end position="91"/>
    </location>
</feature>
<dbReference type="RefSeq" id="WP_074837189.1">
    <property type="nucleotide sequence ID" value="NZ_CBDCHJ010000006.1"/>
</dbReference>
<dbReference type="GeneID" id="80819086"/>
<dbReference type="EMBL" id="FNYY01000010">
    <property type="protein sequence ID" value="SEJ75868.1"/>
    <property type="molecule type" value="Genomic_DNA"/>
</dbReference>
<feature type="compositionally biased region" description="Low complexity" evidence="1">
    <location>
        <begin position="139"/>
        <end position="169"/>
    </location>
</feature>
<evidence type="ECO:0000313" key="3">
    <source>
        <dbReference type="Proteomes" id="UP000182932"/>
    </source>
</evidence>
<feature type="compositionally biased region" description="Low complexity" evidence="1">
    <location>
        <begin position="1"/>
        <end position="15"/>
    </location>
</feature>
<feature type="region of interest" description="Disordered" evidence="1">
    <location>
        <begin position="1"/>
        <end position="169"/>
    </location>
</feature>
<feature type="compositionally biased region" description="Low complexity" evidence="1">
    <location>
        <begin position="35"/>
        <end position="46"/>
    </location>
</feature>
<dbReference type="AlphaFoldDB" id="A0A975ZP30"/>
<evidence type="ECO:0000256" key="1">
    <source>
        <dbReference type="SAM" id="MobiDB-lite"/>
    </source>
</evidence>
<keyword evidence="3" id="KW-1185">Reference proteome</keyword>
<comment type="caution">
    <text evidence="2">The sequence shown here is derived from an EMBL/GenBank/DDBJ whole genome shotgun (WGS) entry which is preliminary data.</text>
</comment>
<sequence length="169" mass="16875">MMFTAALPLTAPQTTGHPAALPQELGRQTGDTRIAASQPGGAAGSARSDHSAGDSPRHNARNREQASAPPTILQLKINTLLEEQQQRAQETAADHAAPDGAPAAAHDMAQAPGGRDGPAPHAAAPHAVEPPSTTPPGPEDSAPAPSPASTLYAAAAGPEAPEPGLSKAI</sequence>
<accession>A0A975ZP30</accession>
<name>A0A975ZP30_9RHOB</name>